<name>A0A9Q3H0L2_9BASI</name>
<sequence length="168" mass="19236">MIHKRILRQCGGDLKHSVKSRTKEQSSTEEIINISEEVTTRTRMGSSVVNLKTRSWRDCVEINLKVSSNNIEYKSEYEIRECHICQSTTHLANASLRKGKINEFYIEKEPLVEKGDVIEDNSDDKSSIFPESSKDIENINVTFEIMESYSQLPQLSNGKLHLSKVQDA</sequence>
<gene>
    <name evidence="1" type="ORF">O181_027073</name>
</gene>
<evidence type="ECO:0000313" key="1">
    <source>
        <dbReference type="EMBL" id="MBW0487358.1"/>
    </source>
</evidence>
<dbReference type="EMBL" id="AVOT02009092">
    <property type="protein sequence ID" value="MBW0487358.1"/>
    <property type="molecule type" value="Genomic_DNA"/>
</dbReference>
<reference evidence="1" key="1">
    <citation type="submission" date="2021-03" db="EMBL/GenBank/DDBJ databases">
        <title>Draft genome sequence of rust myrtle Austropuccinia psidii MF-1, a brazilian biotype.</title>
        <authorList>
            <person name="Quecine M.C."/>
            <person name="Pachon D.M.R."/>
            <person name="Bonatelli M.L."/>
            <person name="Correr F.H."/>
            <person name="Franceschini L.M."/>
            <person name="Leite T.F."/>
            <person name="Margarido G.R.A."/>
            <person name="Almeida C.A."/>
            <person name="Ferrarezi J.A."/>
            <person name="Labate C.A."/>
        </authorList>
    </citation>
    <scope>NUCLEOTIDE SEQUENCE</scope>
    <source>
        <strain evidence="1">MF-1</strain>
    </source>
</reference>
<organism evidence="1 2">
    <name type="scientific">Austropuccinia psidii MF-1</name>
    <dbReference type="NCBI Taxonomy" id="1389203"/>
    <lineage>
        <taxon>Eukaryota</taxon>
        <taxon>Fungi</taxon>
        <taxon>Dikarya</taxon>
        <taxon>Basidiomycota</taxon>
        <taxon>Pucciniomycotina</taxon>
        <taxon>Pucciniomycetes</taxon>
        <taxon>Pucciniales</taxon>
        <taxon>Sphaerophragmiaceae</taxon>
        <taxon>Austropuccinia</taxon>
    </lineage>
</organism>
<accession>A0A9Q3H0L2</accession>
<dbReference type="Proteomes" id="UP000765509">
    <property type="component" value="Unassembled WGS sequence"/>
</dbReference>
<comment type="caution">
    <text evidence="1">The sequence shown here is derived from an EMBL/GenBank/DDBJ whole genome shotgun (WGS) entry which is preliminary data.</text>
</comment>
<protein>
    <submittedName>
        <fullName evidence="1">Uncharacterized protein</fullName>
    </submittedName>
</protein>
<keyword evidence="2" id="KW-1185">Reference proteome</keyword>
<dbReference type="AlphaFoldDB" id="A0A9Q3H0L2"/>
<proteinExistence type="predicted"/>
<evidence type="ECO:0000313" key="2">
    <source>
        <dbReference type="Proteomes" id="UP000765509"/>
    </source>
</evidence>